<dbReference type="PANTHER" id="PTHR36966:SF1">
    <property type="entry name" value="REP-ASSOCIATED TYROSINE TRANSPOSASE"/>
    <property type="match status" value="1"/>
</dbReference>
<keyword evidence="3" id="KW-1185">Reference proteome</keyword>
<dbReference type="GO" id="GO:0006313">
    <property type="term" value="P:DNA transposition"/>
    <property type="evidence" value="ECO:0007669"/>
    <property type="project" value="InterPro"/>
</dbReference>
<proteinExistence type="predicted"/>
<reference evidence="3" key="1">
    <citation type="submission" date="2016-05" db="EMBL/GenBank/DDBJ databases">
        <authorList>
            <person name="Baek K."/>
            <person name="Yang S.-J."/>
        </authorList>
    </citation>
    <scope>NUCLEOTIDE SEQUENCE [LARGE SCALE GENOMIC DNA]</scope>
    <source>
        <strain evidence="3">ST58-10</strain>
    </source>
</reference>
<name>A0A1A9ETG1_9GAMM</name>
<protein>
    <submittedName>
        <fullName evidence="2">Transposase</fullName>
    </submittedName>
</protein>
<dbReference type="InterPro" id="IPR036515">
    <property type="entry name" value="Transposase_17_sf"/>
</dbReference>
<dbReference type="PANTHER" id="PTHR36966">
    <property type="entry name" value="REP-ASSOCIATED TYROSINE TRANSPOSASE"/>
    <property type="match status" value="1"/>
</dbReference>
<reference evidence="2 3" key="2">
    <citation type="journal article" date="2018" name="Int. J. Syst. Evol. Microbiol.">
        <title>Marinobacterium aestuarii sp. nov., a benzene-degrading marine bacterium isolated from estuary sediment.</title>
        <authorList>
            <person name="Bae S.S."/>
            <person name="Jung J."/>
            <person name="Chung D."/>
            <person name="Baek K."/>
        </authorList>
    </citation>
    <scope>NUCLEOTIDE SEQUENCE [LARGE SCALE GENOMIC DNA]</scope>
    <source>
        <strain evidence="2 3">ST58-10</strain>
    </source>
</reference>
<dbReference type="SMART" id="SM01321">
    <property type="entry name" value="Y1_Tnp"/>
    <property type="match status" value="1"/>
</dbReference>
<dbReference type="EMBL" id="CP015839">
    <property type="protein sequence ID" value="ANG61175.1"/>
    <property type="molecule type" value="Genomic_DNA"/>
</dbReference>
<dbReference type="InterPro" id="IPR002686">
    <property type="entry name" value="Transposase_17"/>
</dbReference>
<dbReference type="AlphaFoldDB" id="A0A1A9ETG1"/>
<dbReference type="Gene3D" id="3.30.70.1290">
    <property type="entry name" value="Transposase IS200-like"/>
    <property type="match status" value="1"/>
</dbReference>
<organism evidence="2 3">
    <name type="scientific">Marinobacterium aestuarii</name>
    <dbReference type="NCBI Taxonomy" id="1821621"/>
    <lineage>
        <taxon>Bacteria</taxon>
        <taxon>Pseudomonadati</taxon>
        <taxon>Pseudomonadota</taxon>
        <taxon>Gammaproteobacteria</taxon>
        <taxon>Oceanospirillales</taxon>
        <taxon>Oceanospirillaceae</taxon>
        <taxon>Marinobacterium</taxon>
    </lineage>
</organism>
<dbReference type="NCBIfam" id="NF047646">
    <property type="entry name" value="REP_Tyr_transpos"/>
    <property type="match status" value="1"/>
</dbReference>
<dbReference type="OrthoDB" id="9794403at2"/>
<evidence type="ECO:0000259" key="1">
    <source>
        <dbReference type="SMART" id="SM01321"/>
    </source>
</evidence>
<dbReference type="Proteomes" id="UP000078070">
    <property type="component" value="Chromosome"/>
</dbReference>
<dbReference type="InterPro" id="IPR052715">
    <property type="entry name" value="RAYT_transposase"/>
</dbReference>
<evidence type="ECO:0000313" key="3">
    <source>
        <dbReference type="Proteomes" id="UP000078070"/>
    </source>
</evidence>
<accession>A0A1A9ETG1</accession>
<dbReference type="SUPFAM" id="SSF143422">
    <property type="entry name" value="Transposase IS200-like"/>
    <property type="match status" value="1"/>
</dbReference>
<dbReference type="RefSeq" id="WP_067376843.1">
    <property type="nucleotide sequence ID" value="NZ_CP015839.1"/>
</dbReference>
<dbReference type="GO" id="GO:0043565">
    <property type="term" value="F:sequence-specific DNA binding"/>
    <property type="evidence" value="ECO:0007669"/>
    <property type="project" value="TreeGrafter"/>
</dbReference>
<sequence length="177" mass="21189">MPRFRRILHAGGCYFFTVTLLQRHGNDLLTRHIDELREAVRSVRLHHPFRIHGWVVLPDHLHCVIELPSGDADYAKRWFLIKNNFSRQIPHTELRSASRLSRGERGIWQRRYWEHLIRDERDYRAHMDYIHINPVKHGLVDHPSKWPYSTFHRLVTKGIYPADWADTGHASELDYKD</sequence>
<evidence type="ECO:0000313" key="2">
    <source>
        <dbReference type="EMBL" id="ANG61175.1"/>
    </source>
</evidence>
<dbReference type="GO" id="GO:0004803">
    <property type="term" value="F:transposase activity"/>
    <property type="evidence" value="ECO:0007669"/>
    <property type="project" value="InterPro"/>
</dbReference>
<dbReference type="KEGG" id="mars:A8C75_01015"/>
<gene>
    <name evidence="2" type="ORF">A8C75_01015</name>
</gene>
<feature type="domain" description="Transposase IS200-like" evidence="1">
    <location>
        <begin position="9"/>
        <end position="133"/>
    </location>
</feature>